<organism evidence="2 3">
    <name type="scientific">Allacma fusca</name>
    <dbReference type="NCBI Taxonomy" id="39272"/>
    <lineage>
        <taxon>Eukaryota</taxon>
        <taxon>Metazoa</taxon>
        <taxon>Ecdysozoa</taxon>
        <taxon>Arthropoda</taxon>
        <taxon>Hexapoda</taxon>
        <taxon>Collembola</taxon>
        <taxon>Symphypleona</taxon>
        <taxon>Sminthuridae</taxon>
        <taxon>Allacma</taxon>
    </lineage>
</organism>
<dbReference type="Proteomes" id="UP000708208">
    <property type="component" value="Unassembled WGS sequence"/>
</dbReference>
<reference evidence="2" key="1">
    <citation type="submission" date="2021-06" db="EMBL/GenBank/DDBJ databases">
        <authorList>
            <person name="Hodson N. C."/>
            <person name="Mongue J. A."/>
            <person name="Jaron S. K."/>
        </authorList>
    </citation>
    <scope>NUCLEOTIDE SEQUENCE</scope>
</reference>
<dbReference type="EMBL" id="CAJVCH010570058">
    <property type="protein sequence ID" value="CAG7833910.1"/>
    <property type="molecule type" value="Genomic_DNA"/>
</dbReference>
<name>A0A8J2PRK2_9HEXA</name>
<keyword evidence="1" id="KW-0812">Transmembrane</keyword>
<dbReference type="OrthoDB" id="27226at2759"/>
<dbReference type="AlphaFoldDB" id="A0A8J2PRK2"/>
<evidence type="ECO:0000313" key="3">
    <source>
        <dbReference type="Proteomes" id="UP000708208"/>
    </source>
</evidence>
<evidence type="ECO:0000313" key="2">
    <source>
        <dbReference type="EMBL" id="CAG7833910.1"/>
    </source>
</evidence>
<feature type="transmembrane region" description="Helical" evidence="1">
    <location>
        <begin position="38"/>
        <end position="59"/>
    </location>
</feature>
<keyword evidence="3" id="KW-1185">Reference proteome</keyword>
<comment type="caution">
    <text evidence="2">The sequence shown here is derived from an EMBL/GenBank/DDBJ whole genome shotgun (WGS) entry which is preliminary data.</text>
</comment>
<protein>
    <submittedName>
        <fullName evidence="2">Uncharacterized protein</fullName>
    </submittedName>
</protein>
<sequence>MLEGLFFLPGRALCRGVSSASSRKKMMFMTLPSINFRTSGAIALLSIFCNLGSFLLFILSSGTRPRALLLTTKLSRVSLPSTFTQDTLANLH</sequence>
<evidence type="ECO:0000256" key="1">
    <source>
        <dbReference type="SAM" id="Phobius"/>
    </source>
</evidence>
<keyword evidence="1" id="KW-0472">Membrane</keyword>
<gene>
    <name evidence="2" type="ORF">AFUS01_LOCUS43474</name>
</gene>
<keyword evidence="1" id="KW-1133">Transmembrane helix</keyword>
<accession>A0A8J2PRK2</accession>
<proteinExistence type="predicted"/>